<comment type="pathway">
    <text evidence="5">Cofactor biosynthesis; coenzyme F420 biosynthesis.</text>
</comment>
<dbReference type="Proteomes" id="UP000255421">
    <property type="component" value="Unassembled WGS sequence"/>
</dbReference>
<evidence type="ECO:0000256" key="1">
    <source>
        <dbReference type="ARBA" id="ARBA00022679"/>
    </source>
</evidence>
<dbReference type="OrthoDB" id="11179at2157"/>
<organism evidence="8 9">
    <name type="scientific">Halopelagius longus</name>
    <dbReference type="NCBI Taxonomy" id="1236180"/>
    <lineage>
        <taxon>Archaea</taxon>
        <taxon>Methanobacteriati</taxon>
        <taxon>Methanobacteriota</taxon>
        <taxon>Stenosarchaea group</taxon>
        <taxon>Halobacteria</taxon>
        <taxon>Halobacteriales</taxon>
        <taxon>Haloferacaceae</taxon>
    </lineage>
</organism>
<reference evidence="7 10" key="3">
    <citation type="submission" date="2018-07" db="EMBL/GenBank/DDBJ databases">
        <title>Genome sequence of extremly halophilic archaeon Halopelagius longus strain BC12-B1.</title>
        <authorList>
            <person name="Zhang X."/>
        </authorList>
    </citation>
    <scope>NUCLEOTIDE SEQUENCE [LARGE SCALE GENOMIC DNA]</scope>
    <source>
        <strain evidence="7 10">BC12-B1</strain>
    </source>
</reference>
<evidence type="ECO:0000256" key="5">
    <source>
        <dbReference type="HAMAP-Rule" id="MF_02114"/>
    </source>
</evidence>
<dbReference type="Gene3D" id="3.90.550.10">
    <property type="entry name" value="Spore Coat Polysaccharide Biosynthesis Protein SpsA, Chain A"/>
    <property type="match status" value="1"/>
</dbReference>
<dbReference type="PANTHER" id="PTHR40392:SF1">
    <property type="entry name" value="2-PHOSPHO-L-LACTATE GUANYLYLTRANSFERASE"/>
    <property type="match status" value="1"/>
</dbReference>
<protein>
    <recommendedName>
        <fullName evidence="5">2-phospho-L-lactate guanylyltransferase</fullName>
        <shortName evidence="5">LP guanylyltransferase</shortName>
        <ecNumber evidence="5">2.7.7.68</ecNumber>
    </recommendedName>
</protein>
<evidence type="ECO:0000256" key="4">
    <source>
        <dbReference type="ARBA" id="ARBA00023134"/>
    </source>
</evidence>
<dbReference type="PANTHER" id="PTHR40392">
    <property type="entry name" value="2-PHOSPHO-L-LACTATE GUANYLYLTRANSFERASE"/>
    <property type="match status" value="1"/>
</dbReference>
<evidence type="ECO:0000313" key="9">
    <source>
        <dbReference type="Proteomes" id="UP000199289"/>
    </source>
</evidence>
<comment type="similarity">
    <text evidence="5">Belongs to the CofC family.</text>
</comment>
<evidence type="ECO:0000313" key="7">
    <source>
        <dbReference type="EMBL" id="RDI72253.1"/>
    </source>
</evidence>
<evidence type="ECO:0000313" key="8">
    <source>
        <dbReference type="EMBL" id="SDQ09640.1"/>
    </source>
</evidence>
<reference evidence="8" key="1">
    <citation type="submission" date="2016-10" db="EMBL/GenBank/DDBJ databases">
        <authorList>
            <person name="de Groot N.N."/>
        </authorList>
    </citation>
    <scope>NUCLEOTIDE SEQUENCE [LARGE SCALE GENOMIC DNA]</scope>
    <source>
        <strain evidence="8">CGMCC 1.12397</strain>
    </source>
</reference>
<comment type="catalytic activity">
    <reaction evidence="5">
        <text>(2S)-2-phospholactate + GTP + H(+) = (2S)-lactyl-2-diphospho-5'-guanosine + diphosphate</text>
        <dbReference type="Rhea" id="RHEA:63424"/>
        <dbReference type="ChEBI" id="CHEBI:15378"/>
        <dbReference type="ChEBI" id="CHEBI:33019"/>
        <dbReference type="ChEBI" id="CHEBI:37565"/>
        <dbReference type="ChEBI" id="CHEBI:59435"/>
        <dbReference type="ChEBI" id="CHEBI:59906"/>
        <dbReference type="EC" id="2.7.7.68"/>
    </reaction>
</comment>
<evidence type="ECO:0000256" key="6">
    <source>
        <dbReference type="SAM" id="MobiDB-lite"/>
    </source>
</evidence>
<dbReference type="AlphaFoldDB" id="A0A1H0Y3G0"/>
<keyword evidence="3 5" id="KW-0547">Nucleotide-binding</keyword>
<dbReference type="Pfam" id="PF01983">
    <property type="entry name" value="CofC"/>
    <property type="match status" value="2"/>
</dbReference>
<keyword evidence="1 5" id="KW-0808">Transferase</keyword>
<accession>A0A1H0Y3G0</accession>
<dbReference type="InterPro" id="IPR002835">
    <property type="entry name" value="CofC"/>
</dbReference>
<reference evidence="9" key="2">
    <citation type="submission" date="2016-10" db="EMBL/GenBank/DDBJ databases">
        <authorList>
            <person name="Varghese N."/>
            <person name="Submissions S."/>
        </authorList>
    </citation>
    <scope>NUCLEOTIDE SEQUENCE [LARGE SCALE GENOMIC DNA]</scope>
    <source>
        <strain evidence="9">CGMCC 1.12397</strain>
    </source>
</reference>
<dbReference type="EMBL" id="FNKQ01000001">
    <property type="protein sequence ID" value="SDQ09640.1"/>
    <property type="molecule type" value="Genomic_DNA"/>
</dbReference>
<feature type="region of interest" description="Disordered" evidence="6">
    <location>
        <begin position="80"/>
        <end position="113"/>
    </location>
</feature>
<evidence type="ECO:0000256" key="3">
    <source>
        <dbReference type="ARBA" id="ARBA00022741"/>
    </source>
</evidence>
<dbReference type="Gene3D" id="6.10.140.50">
    <property type="match status" value="1"/>
</dbReference>
<dbReference type="SUPFAM" id="SSF53448">
    <property type="entry name" value="Nucleotide-diphospho-sugar transferases"/>
    <property type="match status" value="2"/>
</dbReference>
<keyword evidence="4 5" id="KW-0342">GTP-binding</keyword>
<evidence type="ECO:0000313" key="10">
    <source>
        <dbReference type="Proteomes" id="UP000255421"/>
    </source>
</evidence>
<gene>
    <name evidence="5" type="primary">cofC</name>
    <name evidence="7" type="ORF">DWB78_11320</name>
    <name evidence="8" type="ORF">SAMN05216278_0375</name>
</gene>
<dbReference type="UniPathway" id="UPA00071"/>
<dbReference type="RefSeq" id="WP_092532061.1">
    <property type="nucleotide sequence ID" value="NZ_FNKQ01000001.1"/>
</dbReference>
<sequence>MRVVVPYTDRDPKSRLAGRLGESERRAFSRAMLRDVLDAVEGAGHDPVVLATEPVAVSDAPVVVDDRALTPAVNGVLARLGGSDASEDDGGDGSEGGESDNGDGSEGELERGDDEPVAFADVARDGEVAVAMADLALATPEAVRRLADAEGDVVIAPGRGGGTNALVVRHPGFRVDYHGASYRDHRRIAGEAGASVGVLDSMRLSTDVDEPSDLAEVLLHGGGESKRWLREAGFELDVSGGRVGVVREP</sequence>
<keyword evidence="10" id="KW-1185">Reference proteome</keyword>
<evidence type="ECO:0000256" key="2">
    <source>
        <dbReference type="ARBA" id="ARBA00022695"/>
    </source>
</evidence>
<dbReference type="EC" id="2.7.7.68" evidence="5"/>
<feature type="region of interest" description="Disordered" evidence="6">
    <location>
        <begin position="1"/>
        <end position="22"/>
    </location>
</feature>
<name>A0A1H0Y3G0_9EURY</name>
<dbReference type="InterPro" id="IPR029044">
    <property type="entry name" value="Nucleotide-diphossugar_trans"/>
</dbReference>
<dbReference type="GO" id="GO:0043814">
    <property type="term" value="F:phospholactate guanylyltransferase activity"/>
    <property type="evidence" value="ECO:0007669"/>
    <property type="project" value="UniProtKB-EC"/>
</dbReference>
<dbReference type="EMBL" id="QQST01000001">
    <property type="protein sequence ID" value="RDI72253.1"/>
    <property type="molecule type" value="Genomic_DNA"/>
</dbReference>
<dbReference type="Proteomes" id="UP000199289">
    <property type="component" value="Unassembled WGS sequence"/>
</dbReference>
<comment type="subunit">
    <text evidence="5">Homodimer.</text>
</comment>
<proteinExistence type="inferred from homology"/>
<comment type="function">
    <text evidence="5">Guanylyltransferase that catalyzes the activation of (2S)-2-phospholactate (2-PL) as (2S)-lactyl-2-diphospho-5'-guanosine, via the condensation of 2-PL with GTP. It is involved in the biosynthesis of coenzyme F420, a hydride carrier cofactor.</text>
</comment>
<dbReference type="HAMAP" id="MF_02114">
    <property type="entry name" value="CofC"/>
    <property type="match status" value="1"/>
</dbReference>
<dbReference type="GO" id="GO:0052645">
    <property type="term" value="P:F420-0 metabolic process"/>
    <property type="evidence" value="ECO:0007669"/>
    <property type="project" value="UniProtKB-UniRule"/>
</dbReference>
<keyword evidence="2 5" id="KW-0548">Nucleotidyltransferase</keyword>
<dbReference type="GO" id="GO:0005525">
    <property type="term" value="F:GTP binding"/>
    <property type="evidence" value="ECO:0007669"/>
    <property type="project" value="UniProtKB-KW"/>
</dbReference>
<feature type="compositionally biased region" description="Acidic residues" evidence="6">
    <location>
        <begin position="85"/>
        <end position="113"/>
    </location>
</feature>